<reference evidence="1" key="1">
    <citation type="journal article" date="2020" name="New Phytol.">
        <title>Comparative genomics reveals dynamic genome evolution in host specialist ectomycorrhizal fungi.</title>
        <authorList>
            <person name="Lofgren L.A."/>
            <person name="Nguyen N.H."/>
            <person name="Vilgalys R."/>
            <person name="Ruytinx J."/>
            <person name="Liao H.L."/>
            <person name="Branco S."/>
            <person name="Kuo A."/>
            <person name="LaButti K."/>
            <person name="Lipzen A."/>
            <person name="Andreopoulos W."/>
            <person name="Pangilinan J."/>
            <person name="Riley R."/>
            <person name="Hundley H."/>
            <person name="Na H."/>
            <person name="Barry K."/>
            <person name="Grigoriev I.V."/>
            <person name="Stajich J.E."/>
            <person name="Kennedy P.G."/>
        </authorList>
    </citation>
    <scope>NUCLEOTIDE SEQUENCE</scope>
    <source>
        <strain evidence="1">S12</strain>
    </source>
</reference>
<feature type="non-terminal residue" evidence="1">
    <location>
        <position position="81"/>
    </location>
</feature>
<proteinExistence type="predicted"/>
<dbReference type="OrthoDB" id="3237746at2759"/>
<dbReference type="EMBL" id="JABBWE010000006">
    <property type="protein sequence ID" value="KAG1802190.1"/>
    <property type="molecule type" value="Genomic_DNA"/>
</dbReference>
<dbReference type="AlphaFoldDB" id="A0A9P7DSR0"/>
<accession>A0A9P7DSR0</accession>
<gene>
    <name evidence="1" type="ORF">HD556DRAFT_1217682</name>
</gene>
<dbReference type="RefSeq" id="XP_041165382.1">
    <property type="nucleotide sequence ID" value="XM_041296725.1"/>
</dbReference>
<sequence>DVHVHSAYVTQQRLDALGNAVANAIRRKATFDKQVLSSHQGEVSFSPGQLVQVYASDIDNNFKSSRKIVPRWSAPRRVVTK</sequence>
<dbReference type="Proteomes" id="UP000719766">
    <property type="component" value="Unassembled WGS sequence"/>
</dbReference>
<organism evidence="1 2">
    <name type="scientific">Suillus plorans</name>
    <dbReference type="NCBI Taxonomy" id="116603"/>
    <lineage>
        <taxon>Eukaryota</taxon>
        <taxon>Fungi</taxon>
        <taxon>Dikarya</taxon>
        <taxon>Basidiomycota</taxon>
        <taxon>Agaricomycotina</taxon>
        <taxon>Agaricomycetes</taxon>
        <taxon>Agaricomycetidae</taxon>
        <taxon>Boletales</taxon>
        <taxon>Suillineae</taxon>
        <taxon>Suillaceae</taxon>
        <taxon>Suillus</taxon>
    </lineage>
</organism>
<feature type="non-terminal residue" evidence="1">
    <location>
        <position position="1"/>
    </location>
</feature>
<name>A0A9P7DSR0_9AGAM</name>
<evidence type="ECO:0000313" key="1">
    <source>
        <dbReference type="EMBL" id="KAG1802190.1"/>
    </source>
</evidence>
<protein>
    <submittedName>
        <fullName evidence="1">Uncharacterized protein</fullName>
    </submittedName>
</protein>
<keyword evidence="2" id="KW-1185">Reference proteome</keyword>
<evidence type="ECO:0000313" key="2">
    <source>
        <dbReference type="Proteomes" id="UP000719766"/>
    </source>
</evidence>
<comment type="caution">
    <text evidence="1">The sequence shown here is derived from an EMBL/GenBank/DDBJ whole genome shotgun (WGS) entry which is preliminary data.</text>
</comment>
<dbReference type="GeneID" id="64590489"/>